<dbReference type="PANTHER" id="PTHR34504:SF2">
    <property type="entry name" value="UPF0150 PROTEIN SSL0259"/>
    <property type="match status" value="1"/>
</dbReference>
<accession>A0A1G2CHP4</accession>
<evidence type="ECO:0000313" key="2">
    <source>
        <dbReference type="Proteomes" id="UP000176287"/>
    </source>
</evidence>
<dbReference type="AlphaFoldDB" id="A0A1G2CHP4"/>
<gene>
    <name evidence="1" type="ORF">A3B13_02750</name>
</gene>
<evidence type="ECO:0008006" key="3">
    <source>
        <dbReference type="Google" id="ProtNLM"/>
    </source>
</evidence>
<proteinExistence type="predicted"/>
<comment type="caution">
    <text evidence="1">The sequence shown here is derived from an EMBL/GenBank/DDBJ whole genome shotgun (WGS) entry which is preliminary data.</text>
</comment>
<sequence>MAHRSTVVITKEGKWYVARSLETGVASQGRSVEESTKNLQEAIELYFEDMPKSKRNLFDTLPMVTSIEVK</sequence>
<reference evidence="1 2" key="1">
    <citation type="journal article" date="2016" name="Nat. Commun.">
        <title>Thousands of microbial genomes shed light on interconnected biogeochemical processes in an aquifer system.</title>
        <authorList>
            <person name="Anantharaman K."/>
            <person name="Brown C.T."/>
            <person name="Hug L.A."/>
            <person name="Sharon I."/>
            <person name="Castelle C.J."/>
            <person name="Probst A.J."/>
            <person name="Thomas B.C."/>
            <person name="Singh A."/>
            <person name="Wilkins M.J."/>
            <person name="Karaoz U."/>
            <person name="Brodie E.L."/>
            <person name="Williams K.H."/>
            <person name="Hubbard S.S."/>
            <person name="Banfield J.F."/>
        </authorList>
    </citation>
    <scope>NUCLEOTIDE SEQUENCE [LARGE SCALE GENOMIC DNA]</scope>
</reference>
<dbReference type="Gene3D" id="3.30.160.250">
    <property type="match status" value="1"/>
</dbReference>
<dbReference type="InterPro" id="IPR051404">
    <property type="entry name" value="TA_system_antitoxin"/>
</dbReference>
<evidence type="ECO:0000313" key="1">
    <source>
        <dbReference type="EMBL" id="OGZ00934.1"/>
    </source>
</evidence>
<name>A0A1G2CHP4_9BACT</name>
<dbReference type="InterPro" id="IPR055811">
    <property type="entry name" value="DUF7387"/>
</dbReference>
<dbReference type="Pfam" id="PF24113">
    <property type="entry name" value="DUF7387"/>
    <property type="match status" value="1"/>
</dbReference>
<dbReference type="Proteomes" id="UP000176287">
    <property type="component" value="Unassembled WGS sequence"/>
</dbReference>
<dbReference type="STRING" id="1798649.A3B13_02750"/>
<organism evidence="1 2">
    <name type="scientific">Candidatus Liptonbacteria bacterium RIFCSPLOWO2_01_FULL_45_15</name>
    <dbReference type="NCBI Taxonomy" id="1798649"/>
    <lineage>
        <taxon>Bacteria</taxon>
        <taxon>Candidatus Liptoniibacteriota</taxon>
    </lineage>
</organism>
<protein>
    <recommendedName>
        <fullName evidence="3">HicB-like antitoxin of toxin-antitoxin system domain-containing protein</fullName>
    </recommendedName>
</protein>
<dbReference type="EMBL" id="MHKZ01000010">
    <property type="protein sequence ID" value="OGZ00934.1"/>
    <property type="molecule type" value="Genomic_DNA"/>
</dbReference>
<dbReference type="PANTHER" id="PTHR34504">
    <property type="entry name" value="ANTITOXIN HICB"/>
    <property type="match status" value="1"/>
</dbReference>
<dbReference type="InterPro" id="IPR035069">
    <property type="entry name" value="TTHA1013/TTHA0281-like"/>
</dbReference>
<dbReference type="SUPFAM" id="SSF143100">
    <property type="entry name" value="TTHA1013/TTHA0281-like"/>
    <property type="match status" value="1"/>
</dbReference>